<organism evidence="1 2">
    <name type="scientific">Pocillopora meandrina</name>
    <dbReference type="NCBI Taxonomy" id="46732"/>
    <lineage>
        <taxon>Eukaryota</taxon>
        <taxon>Metazoa</taxon>
        <taxon>Cnidaria</taxon>
        <taxon>Anthozoa</taxon>
        <taxon>Hexacorallia</taxon>
        <taxon>Scleractinia</taxon>
        <taxon>Astrocoeniina</taxon>
        <taxon>Pocilloporidae</taxon>
        <taxon>Pocillopora</taxon>
    </lineage>
</organism>
<name>A0AAU9VMC0_9CNID</name>
<proteinExistence type="predicted"/>
<evidence type="ECO:0000313" key="1">
    <source>
        <dbReference type="EMBL" id="CAH3031056.1"/>
    </source>
</evidence>
<gene>
    <name evidence="1" type="ORF">PMEA_00000720</name>
</gene>
<dbReference type="Proteomes" id="UP001159428">
    <property type="component" value="Unassembled WGS sequence"/>
</dbReference>
<protein>
    <submittedName>
        <fullName evidence="1">Uncharacterized protein</fullName>
    </submittedName>
</protein>
<keyword evidence="2" id="KW-1185">Reference proteome</keyword>
<sequence length="335" mass="37629">MNCPFSTEESSCSESGVRSTIFPLLACKRDMTSHLVSLGISGKRGRGEANSELIINRAGRIGILREDDKEALTIRLKHRKQLTTDWPGRKNYICSYPAHQRLKKLLSLPRRVNAKIPTEIFVEFKEILPIGAATMIEDVQPLDEDADKTPLSQASQISVPEEEVSIWCDEKEIQNERRQALNDALGNLKIGRFSPILSTSNASWARKKTFGNHTNYCREQQKTASMKAHIKSLGVENKIPGISLLNNFLFEERGVRASKAYNVGPGSPYDKVIIEGQRDTGLKVIQPFCARTKERGTIAENTRPLTEVFPCTETGCVLSFKHSKRLNNTWIQENT</sequence>
<comment type="caution">
    <text evidence="1">The sequence shown here is derived from an EMBL/GenBank/DDBJ whole genome shotgun (WGS) entry which is preliminary data.</text>
</comment>
<accession>A0AAU9VMC0</accession>
<reference evidence="1 2" key="1">
    <citation type="submission" date="2022-05" db="EMBL/GenBank/DDBJ databases">
        <authorList>
            <consortium name="Genoscope - CEA"/>
            <person name="William W."/>
        </authorList>
    </citation>
    <scope>NUCLEOTIDE SEQUENCE [LARGE SCALE GENOMIC DNA]</scope>
</reference>
<dbReference type="AlphaFoldDB" id="A0AAU9VMC0"/>
<evidence type="ECO:0000313" key="2">
    <source>
        <dbReference type="Proteomes" id="UP001159428"/>
    </source>
</evidence>
<dbReference type="EMBL" id="CALNXJ010000001">
    <property type="protein sequence ID" value="CAH3031056.1"/>
    <property type="molecule type" value="Genomic_DNA"/>
</dbReference>